<feature type="non-terminal residue" evidence="1">
    <location>
        <position position="1"/>
    </location>
</feature>
<dbReference type="EMBL" id="AUZZ01006791">
    <property type="protein sequence ID" value="EQD44909.1"/>
    <property type="molecule type" value="Genomic_DNA"/>
</dbReference>
<dbReference type="PANTHER" id="PTHR43760:SF1">
    <property type="entry name" value="ENDORIBONUCLEASE L-PSP_CHORISMATE MUTASE-LIKE DOMAIN-CONTAINING PROTEIN"/>
    <property type="match status" value="1"/>
</dbReference>
<gene>
    <name evidence="1" type="ORF">B2A_09406</name>
</gene>
<sequence length="70" mass="7378">SLDRVRRVVRVVVFVASSPGFVRQHEVGNGATDLLVQLFGEAARPARVSVGVTALPLNGPVEVEIVAAID</sequence>
<dbReference type="PANTHER" id="PTHR43760">
    <property type="entry name" value="ENDORIBONUCLEASE-RELATED"/>
    <property type="match status" value="1"/>
</dbReference>
<dbReference type="InterPro" id="IPR035959">
    <property type="entry name" value="RutC-like_sf"/>
</dbReference>
<dbReference type="Pfam" id="PF01042">
    <property type="entry name" value="Ribonuc_L-PSP"/>
    <property type="match status" value="1"/>
</dbReference>
<dbReference type="SUPFAM" id="SSF55298">
    <property type="entry name" value="YjgF-like"/>
    <property type="match status" value="1"/>
</dbReference>
<evidence type="ECO:0000313" key="1">
    <source>
        <dbReference type="EMBL" id="EQD44909.1"/>
    </source>
</evidence>
<organism evidence="1">
    <name type="scientific">mine drainage metagenome</name>
    <dbReference type="NCBI Taxonomy" id="410659"/>
    <lineage>
        <taxon>unclassified sequences</taxon>
        <taxon>metagenomes</taxon>
        <taxon>ecological metagenomes</taxon>
    </lineage>
</organism>
<proteinExistence type="predicted"/>
<reference evidence="1" key="2">
    <citation type="journal article" date="2014" name="ISME J.">
        <title>Microbial stratification in low pH oxic and suboxic macroscopic growths along an acid mine drainage.</title>
        <authorList>
            <person name="Mendez-Garcia C."/>
            <person name="Mesa V."/>
            <person name="Sprenger R.R."/>
            <person name="Richter M."/>
            <person name="Diez M.S."/>
            <person name="Solano J."/>
            <person name="Bargiela R."/>
            <person name="Golyshina O.V."/>
            <person name="Manteca A."/>
            <person name="Ramos J.L."/>
            <person name="Gallego J.R."/>
            <person name="Llorente I."/>
            <person name="Martins Dos Santos V.A."/>
            <person name="Jensen O.N."/>
            <person name="Pelaez A.I."/>
            <person name="Sanchez J."/>
            <person name="Ferrer M."/>
        </authorList>
    </citation>
    <scope>NUCLEOTIDE SEQUENCE</scope>
</reference>
<dbReference type="Gene3D" id="3.30.1330.40">
    <property type="entry name" value="RutC-like"/>
    <property type="match status" value="1"/>
</dbReference>
<comment type="caution">
    <text evidence="1">The sequence shown here is derived from an EMBL/GenBank/DDBJ whole genome shotgun (WGS) entry which is preliminary data.</text>
</comment>
<dbReference type="AlphaFoldDB" id="T1AW01"/>
<name>T1AW01_9ZZZZ</name>
<dbReference type="InterPro" id="IPR006175">
    <property type="entry name" value="YjgF/YER057c/UK114"/>
</dbReference>
<dbReference type="InterPro" id="IPR013813">
    <property type="entry name" value="Endoribo_LPSP/chorism_mut-like"/>
</dbReference>
<accession>T1AW01</accession>
<protein>
    <submittedName>
        <fullName evidence="1">Endoribonuclease L-PSP</fullName>
    </submittedName>
</protein>
<reference evidence="1" key="1">
    <citation type="submission" date="2013-08" db="EMBL/GenBank/DDBJ databases">
        <authorList>
            <person name="Mendez C."/>
            <person name="Richter M."/>
            <person name="Ferrer M."/>
            <person name="Sanchez J."/>
        </authorList>
    </citation>
    <scope>NUCLEOTIDE SEQUENCE</scope>
</reference>